<evidence type="ECO:0000313" key="3">
    <source>
        <dbReference type="EMBL" id="MDS0300966.1"/>
    </source>
</evidence>
<organism evidence="3 4">
    <name type="scientific">Halogeometricum salsisoli</name>
    <dbReference type="NCBI Taxonomy" id="2950536"/>
    <lineage>
        <taxon>Archaea</taxon>
        <taxon>Methanobacteriati</taxon>
        <taxon>Methanobacteriota</taxon>
        <taxon>Stenosarchaea group</taxon>
        <taxon>Halobacteria</taxon>
        <taxon>Halobacteriales</taxon>
        <taxon>Haloferacaceae</taxon>
        <taxon>Halogeometricum</taxon>
    </lineage>
</organism>
<gene>
    <name evidence="3" type="ORF">NDI76_19655</name>
</gene>
<keyword evidence="4" id="KW-1185">Reference proteome</keyword>
<comment type="caution">
    <text evidence="3">The sequence shown here is derived from an EMBL/GenBank/DDBJ whole genome shotgun (WGS) entry which is preliminary data.</text>
</comment>
<sequence>MEDKILQGQFQIPGKEGEECGGKVEFTPEDGVLVKLFNIGDELFVDKTPDRVRQIVGMSTDAEPIRLHQCSRKNISSTSGSLGRAKTKTYHAQSMFVGYPFINNNPAFDDLEVYQPLLADWADLSGPVTNLSDVTFPASKPGDILRVEYTQPDLPSVRINGIEIEIATKPTTNMGQVDLGQISVEVFWRITPRKNQVPFSQYMRTVQNLQDLLSFALAQPVGIWKLIGNVDIPYESKDVEISYQPSPNIKQSDGERAHNVLFRLDDVHSSFEEILKTWFEKSEVLTPVFHLYFATQDNSAMYVQNKLLNLTQALETYHRRSVGGTYLSEQEYEDVYQDLITFLNGQLGQRYGLKNDFTTHLRKGTFRHANEYSLGKRLGELISEHEGTLRELHWNLIGKERAVVDTRNYLTHYDEKGKAVLGKEQIHLVWGLQQLVEVCLLAEMGIPENHVVEQMSDRYRDREIK</sequence>
<dbReference type="RefSeq" id="WP_310925887.1">
    <property type="nucleotide sequence ID" value="NZ_JAMQOP010000005.1"/>
</dbReference>
<dbReference type="Pfam" id="PF18862">
    <property type="entry name" value="ApeA_NTD1"/>
    <property type="match status" value="1"/>
</dbReference>
<dbReference type="InterPro" id="IPR041223">
    <property type="entry name" value="ApeA_NTD"/>
</dbReference>
<accession>A0ABU2GKQ4</accession>
<evidence type="ECO:0000259" key="2">
    <source>
        <dbReference type="Pfam" id="PF18862"/>
    </source>
</evidence>
<evidence type="ECO:0000259" key="1">
    <source>
        <dbReference type="Pfam" id="PF18739"/>
    </source>
</evidence>
<evidence type="ECO:0008006" key="5">
    <source>
        <dbReference type="Google" id="ProtNLM"/>
    </source>
</evidence>
<dbReference type="Proteomes" id="UP001257060">
    <property type="component" value="Unassembled WGS sequence"/>
</dbReference>
<feature type="domain" description="Apea-like HEPN" evidence="1">
    <location>
        <begin position="308"/>
        <end position="448"/>
    </location>
</feature>
<dbReference type="EMBL" id="JAMQOP010000005">
    <property type="protein sequence ID" value="MDS0300966.1"/>
    <property type="molecule type" value="Genomic_DNA"/>
</dbReference>
<reference evidence="3 4" key="1">
    <citation type="submission" date="2022-06" db="EMBL/GenBank/DDBJ databases">
        <title>Halogeometricum sp. a new haloarchaeum isolate from saline soil.</title>
        <authorList>
            <person name="Strakova D."/>
            <person name="Galisteo C."/>
            <person name="Sanchez-Porro C."/>
            <person name="Ventosa A."/>
        </authorList>
    </citation>
    <scope>NUCLEOTIDE SEQUENCE [LARGE SCALE GENOMIC DNA]</scope>
    <source>
        <strain evidence="3 4">S1BR25-6</strain>
    </source>
</reference>
<dbReference type="Pfam" id="PF18739">
    <property type="entry name" value="HEPN_Apea"/>
    <property type="match status" value="1"/>
</dbReference>
<proteinExistence type="predicted"/>
<dbReference type="InterPro" id="IPR041229">
    <property type="entry name" value="HEPN_Apea"/>
</dbReference>
<evidence type="ECO:0000313" key="4">
    <source>
        <dbReference type="Proteomes" id="UP001257060"/>
    </source>
</evidence>
<feature type="domain" description="ApeA N-terminal" evidence="2">
    <location>
        <begin position="7"/>
        <end position="278"/>
    </location>
</feature>
<protein>
    <recommendedName>
        <fullName evidence="5">ApeA N-terminal domain-containing protein</fullName>
    </recommendedName>
</protein>
<name>A0ABU2GKQ4_9EURY</name>